<organism evidence="7 8">
    <name type="scientific">Ramlibacter cellulosilyticus</name>
    <dbReference type="NCBI Taxonomy" id="2764187"/>
    <lineage>
        <taxon>Bacteria</taxon>
        <taxon>Pseudomonadati</taxon>
        <taxon>Pseudomonadota</taxon>
        <taxon>Betaproteobacteria</taxon>
        <taxon>Burkholderiales</taxon>
        <taxon>Comamonadaceae</taxon>
        <taxon>Ramlibacter</taxon>
    </lineage>
</organism>
<dbReference type="FunFam" id="3.20.20.140:FF:000174">
    <property type="entry name" value="Dihydropyrimidinase-related protein 2"/>
    <property type="match status" value="1"/>
</dbReference>
<evidence type="ECO:0000313" key="7">
    <source>
        <dbReference type="EMBL" id="MBC5782749.1"/>
    </source>
</evidence>
<dbReference type="Gene3D" id="2.30.40.10">
    <property type="entry name" value="Urease, subunit C, domain 1"/>
    <property type="match status" value="1"/>
</dbReference>
<comment type="cofactor">
    <cofactor evidence="1">
        <name>Zn(2+)</name>
        <dbReference type="ChEBI" id="CHEBI:29105"/>
    </cofactor>
</comment>
<dbReference type="NCBIfam" id="NF009941">
    <property type="entry name" value="PRK13404.1"/>
    <property type="match status" value="1"/>
</dbReference>
<dbReference type="InterPro" id="IPR011059">
    <property type="entry name" value="Metal-dep_hydrolase_composite"/>
</dbReference>
<feature type="domain" description="Amidohydrolase-related" evidence="6">
    <location>
        <begin position="52"/>
        <end position="444"/>
    </location>
</feature>
<dbReference type="RefSeq" id="WP_187075497.1">
    <property type="nucleotide sequence ID" value="NZ_JACORT010000002.1"/>
</dbReference>
<dbReference type="EMBL" id="JACORT010000002">
    <property type="protein sequence ID" value="MBC5782749.1"/>
    <property type="molecule type" value="Genomic_DNA"/>
</dbReference>
<evidence type="ECO:0000256" key="5">
    <source>
        <dbReference type="PIRSR" id="PIRSR611778-50"/>
    </source>
</evidence>
<dbReference type="GO" id="GO:0005829">
    <property type="term" value="C:cytosol"/>
    <property type="evidence" value="ECO:0007669"/>
    <property type="project" value="TreeGrafter"/>
</dbReference>
<sequence>MADALDLVIRNAEVATASDTFFCDIGIRGGRIALLGDGLPAGRREIDAAGRTVTPGGVDAHCHLDQAMEGPAKMADDFLTGTRSAACGGTTTIIPFAAQIKGQSLEAAVVDYHGRAEGKACIDYAFHLIVSDPTPQVLAKELPALIAQGYTSFKVYMTYDDLKLDDAQVLDVLDVARTHGALCMVHAENADCIEWLTKRLEAAGRTAPRWHAHARPMLVEREATHRAIALSELVDVPILIVHVSGREAIEQIRWARSHGLSIFAETCPQYLFLTAEDLGIDDSYHGARCICSPPPRDKANQEFIWNGLGDGLFTVFSSDHAPFRYEDPQGKKIGGKEVPFRYIPNGIPGLETRLPLLYSEGVLAGRITLQKFVELTATNPARAYGLHPRKGTIAVGSDADLVVWDEREVTVDNAALHHAVDYTPYEGMKLKAWPGLTLSRGEVVWDGKAFTGHAGRGRFLPCGTPSLLPRRP</sequence>
<dbReference type="PANTHER" id="PTHR11647">
    <property type="entry name" value="HYDRANTOINASE/DIHYDROPYRIMIDINASE FAMILY MEMBER"/>
    <property type="match status" value="1"/>
</dbReference>
<evidence type="ECO:0000256" key="1">
    <source>
        <dbReference type="ARBA" id="ARBA00001947"/>
    </source>
</evidence>
<dbReference type="CDD" id="cd01314">
    <property type="entry name" value="D-HYD"/>
    <property type="match status" value="1"/>
</dbReference>
<evidence type="ECO:0000259" key="6">
    <source>
        <dbReference type="Pfam" id="PF01979"/>
    </source>
</evidence>
<dbReference type="SUPFAM" id="SSF51556">
    <property type="entry name" value="Metallo-dependent hydrolases"/>
    <property type="match status" value="1"/>
</dbReference>
<dbReference type="EC" id="3.5.2.2" evidence="7"/>
<dbReference type="NCBIfam" id="TIGR02033">
    <property type="entry name" value="D-hydantoinase"/>
    <property type="match status" value="1"/>
</dbReference>
<protein>
    <submittedName>
        <fullName evidence="7">Dihydropyrimidinase</fullName>
        <ecNumber evidence="7">3.5.2.2</ecNumber>
    </submittedName>
</protein>
<keyword evidence="3" id="KW-0479">Metal-binding</keyword>
<feature type="modified residue" description="N6-carboxylysine" evidence="5">
    <location>
        <position position="154"/>
    </location>
</feature>
<reference evidence="7" key="1">
    <citation type="submission" date="2020-08" db="EMBL/GenBank/DDBJ databases">
        <title>Ramlibacter sp. USB13 16S ribosomal RNA gene genome sequencing and assembly.</title>
        <authorList>
            <person name="Kang M."/>
        </authorList>
    </citation>
    <scope>NUCLEOTIDE SEQUENCE</scope>
    <source>
        <strain evidence="7">USB13</strain>
    </source>
</reference>
<keyword evidence="4 7" id="KW-0378">Hydrolase</keyword>
<dbReference type="InterPro" id="IPR006680">
    <property type="entry name" value="Amidohydro-rel"/>
</dbReference>
<evidence type="ECO:0000256" key="3">
    <source>
        <dbReference type="ARBA" id="ARBA00022723"/>
    </source>
</evidence>
<dbReference type="PANTHER" id="PTHR11647:SF1">
    <property type="entry name" value="COLLAPSIN RESPONSE MEDIATOR PROTEIN"/>
    <property type="match status" value="1"/>
</dbReference>
<accession>A0A923MR94</accession>
<comment type="PTM">
    <text evidence="5">Carbamylation allows a single lysine to coordinate two divalent metal cations.</text>
</comment>
<proteinExistence type="inferred from homology"/>
<comment type="caution">
    <text evidence="7">The sequence shown here is derived from an EMBL/GenBank/DDBJ whole genome shotgun (WGS) entry which is preliminary data.</text>
</comment>
<name>A0A923MR94_9BURK</name>
<evidence type="ECO:0000313" key="8">
    <source>
        <dbReference type="Proteomes" id="UP000608513"/>
    </source>
</evidence>
<gene>
    <name evidence="7" type="primary">hydA</name>
    <name evidence="7" type="ORF">H8N03_07310</name>
</gene>
<dbReference type="GO" id="GO:0004157">
    <property type="term" value="F:dihydropyrimidinase activity"/>
    <property type="evidence" value="ECO:0007669"/>
    <property type="project" value="UniProtKB-EC"/>
</dbReference>
<dbReference type="SUPFAM" id="SSF51338">
    <property type="entry name" value="Composite domain of metallo-dependent hydrolases"/>
    <property type="match status" value="2"/>
</dbReference>
<evidence type="ECO:0000256" key="4">
    <source>
        <dbReference type="ARBA" id="ARBA00022801"/>
    </source>
</evidence>
<dbReference type="Pfam" id="PF01979">
    <property type="entry name" value="Amidohydro_1"/>
    <property type="match status" value="1"/>
</dbReference>
<evidence type="ECO:0000256" key="2">
    <source>
        <dbReference type="ARBA" id="ARBA00008829"/>
    </source>
</evidence>
<dbReference type="Proteomes" id="UP000608513">
    <property type="component" value="Unassembled WGS sequence"/>
</dbReference>
<keyword evidence="8" id="KW-1185">Reference proteome</keyword>
<dbReference type="InterPro" id="IPR032466">
    <property type="entry name" value="Metal_Hydrolase"/>
</dbReference>
<comment type="similarity">
    <text evidence="2">Belongs to the metallo-dependent hydrolases superfamily. Hydantoinase/dihydropyrimidinase family.</text>
</comment>
<dbReference type="InterPro" id="IPR050378">
    <property type="entry name" value="Metallo-dep_Hydrolases_sf"/>
</dbReference>
<dbReference type="AlphaFoldDB" id="A0A923MR94"/>
<dbReference type="Gene3D" id="3.20.20.140">
    <property type="entry name" value="Metal-dependent hydrolases"/>
    <property type="match status" value="1"/>
</dbReference>
<dbReference type="InterPro" id="IPR011778">
    <property type="entry name" value="Hydantoinase/dihydroPyrase"/>
</dbReference>
<dbReference type="GO" id="GO:0046872">
    <property type="term" value="F:metal ion binding"/>
    <property type="evidence" value="ECO:0007669"/>
    <property type="project" value="UniProtKB-KW"/>
</dbReference>